<dbReference type="Pfam" id="PF01034">
    <property type="entry name" value="Syndecan"/>
    <property type="match status" value="1"/>
</dbReference>
<feature type="domain" description="EGF-like" evidence="10">
    <location>
        <begin position="983"/>
        <end position="1020"/>
    </location>
</feature>
<proteinExistence type="predicted"/>
<evidence type="ECO:0000256" key="1">
    <source>
        <dbReference type="ARBA" id="ARBA00004479"/>
    </source>
</evidence>
<keyword evidence="6" id="KW-0245">EGF-like domain</keyword>
<dbReference type="Gene3D" id="2.60.120.200">
    <property type="match status" value="5"/>
</dbReference>
<keyword evidence="3 8" id="KW-1133">Transmembrane helix</keyword>
<organism evidence="11 12">
    <name type="scientific">Paragonimus heterotremus</name>
    <dbReference type="NCBI Taxonomy" id="100268"/>
    <lineage>
        <taxon>Eukaryota</taxon>
        <taxon>Metazoa</taxon>
        <taxon>Spiralia</taxon>
        <taxon>Lophotrochozoa</taxon>
        <taxon>Platyhelminthes</taxon>
        <taxon>Trematoda</taxon>
        <taxon>Digenea</taxon>
        <taxon>Plagiorchiida</taxon>
        <taxon>Troglotremata</taxon>
        <taxon>Troglotrematidae</taxon>
        <taxon>Paragonimus</taxon>
    </lineage>
</organism>
<feature type="domain" description="EGF-like" evidence="10">
    <location>
        <begin position="514"/>
        <end position="551"/>
    </location>
</feature>
<feature type="compositionally biased region" description="Polar residues" evidence="7">
    <location>
        <begin position="1319"/>
        <end position="1333"/>
    </location>
</feature>
<dbReference type="InterPro" id="IPR000742">
    <property type="entry name" value="EGF"/>
</dbReference>
<evidence type="ECO:0000256" key="2">
    <source>
        <dbReference type="ARBA" id="ARBA00022692"/>
    </source>
</evidence>
<dbReference type="Gene3D" id="2.10.25.10">
    <property type="entry name" value="Laminin"/>
    <property type="match status" value="2"/>
</dbReference>
<dbReference type="SUPFAM" id="SSF49899">
    <property type="entry name" value="Concanavalin A-like lectins/glucanases"/>
    <property type="match status" value="5"/>
</dbReference>
<keyword evidence="12" id="KW-1185">Reference proteome</keyword>
<dbReference type="PROSITE" id="PS50026">
    <property type="entry name" value="EGF_3"/>
    <property type="match status" value="2"/>
</dbReference>
<comment type="caution">
    <text evidence="11">The sequence shown here is derived from an EMBL/GenBank/DDBJ whole genome shotgun (WGS) entry which is preliminary data.</text>
</comment>
<sequence length="1584" mass="177945">MLKLFEPMWNKPTQLDFASLSSTFLLIWFLSAPVLRAYKAQCPAPDIYYAKQSYEKHFNGTDTLVFDGLSWANLKLPSERIHDQFFVQFRTRDADQILFNLIIQNLSEKVEINRIQAFLSVYLSNGSMVVSMENYLENGLPSLQTTSMHQRIECSSNYGSCADTEWHQFHVALTENAMLISLDEQMPITQSLPYYATQLTIQEIYVGKKPPVLANLNLGTSLNVPRQQFRGCFRQMICKSGGVNIYLLGSQTAHDVGITLSKEGMKKECEAGLLRPRTHSHSAQLITSPSHFITFAKVGGYLRTTGWRIVASAELSFKIRTTEPNGLLLYGSSVNEFDLYDHLNGPMHTLSIPGAGKSGFDIMALELRDGCLVSIINTGSGAIQLGVDVHMRRNQLKSHVLADGKIHLVEVKFQEGSLYITVDGGSYISHTADEKTYKYLNLNGLFYLGGMPDSLRQISWAISPEVWSVRLNHDYIGCLGEFTVNNQPWDLDLEMRACWAEGRLHRNCFPPSTEFDWCENQGCKNGGLCSPGWNRNICDCANTNFMGDLCGDEPLVFSFNGHQWVDVQFGPFPVQSLVEDLIIRFRTRQPNGLLFTTNSPSAAATDCLEVRIDSGHLLVIYDFGEDSKKYKNFVYVADDAWHTLRIQRRERFLNFTVDQSSQIYDIPKDGRFLSHKRVILGRSGTLSDRNPIEQFPRKAFNQFTAMSMRYSVFIGHVMKFLFNGVDFLHVAKHVLNLDEYSHWKDRLEITATEGLHQPLLEFPLSFALQDSYVGIDIPNSWVDFTLEFWIKANKNFGAFLLLSQGFTDLFGLEIVNGRLQLVYTEPTGSHKIQSALTEAIVDSKWHRVQLIRHSTGHPSLMIKLDDEALVAAIPIPDYLGEQHVYIGGIPSLSDGIQPHATVRHRHQPRLFHSTSGFAGCVASITVNRSLVRGDVYDAESLGRSRDVRIPKSITLFSGDQRSTKWNKVEPGCRVYPTETQRRYDSHCTPRVCQYDGRCVQQLGATRCDCSMTSFSGKYCADAGPTMHLSAKSMSSATFELNPTQNTTRDQLAFGIQAVKPGPINLLSIKGQGDSADYLEVSVVLLKARYVILVRYSMGGGQHTVYETNVDICDGRYHIVQFVRDGANSMLRIDLEHERTNIPKGQQGTHFNALKHIHLGVGLKDRMENKDYPHSRSQIQQDTGFVGFVSAINFNGIDLFKVFKGLVIPGIFLSEKHNVYIEKHFKPKLEHLDRANRGPDATSHLTANDMQLQSSGANDYRTEPLIVPKIECFEHGNMHDSKTCRPVDEAGIIIPYVEFEKGSISNEKTKKTKNKKDWNADQSKQKQPQPNDSGSVVAHTNGASNSGMANWLGKTINHTDHIWPERSSAVGTDQTNYPFYNHEKTKGIRVNNEPLDFGGPVNLGIDQKKRFVFNIGLIASVSVGGICVLVVISCVIYRCMRRDEGSYNVGESLAYTEERTTRLQTLTEEKQTSKDPDGTGMLLLKGPKKISIEGKDACIPISENSPTLYLTFSDVCRTSPTNTGARIHIVTSRNEAPISPSTSSMDNEKRRSQLIKIDSPVDRKLISSTKTKLTRTGNESQEWYV</sequence>
<dbReference type="InterPro" id="IPR013320">
    <property type="entry name" value="ConA-like_dom_sf"/>
</dbReference>
<dbReference type="InterPro" id="IPR001791">
    <property type="entry name" value="Laminin_G"/>
</dbReference>
<comment type="caution">
    <text evidence="6">Lacks conserved residue(s) required for the propagation of feature annotation.</text>
</comment>
<dbReference type="EMBL" id="LUCH01000172">
    <property type="protein sequence ID" value="KAF5405890.1"/>
    <property type="molecule type" value="Genomic_DNA"/>
</dbReference>
<evidence type="ECO:0000256" key="8">
    <source>
        <dbReference type="SAM" id="Phobius"/>
    </source>
</evidence>
<name>A0A8J4T6Q8_9TREM</name>
<dbReference type="Proteomes" id="UP000748531">
    <property type="component" value="Unassembled WGS sequence"/>
</dbReference>
<feature type="domain" description="Laminin G" evidence="9">
    <location>
        <begin position="53"/>
        <end position="269"/>
    </location>
</feature>
<evidence type="ECO:0000256" key="7">
    <source>
        <dbReference type="SAM" id="MobiDB-lite"/>
    </source>
</evidence>
<feature type="domain" description="Laminin G" evidence="9">
    <location>
        <begin position="1025"/>
        <end position="1218"/>
    </location>
</feature>
<reference evidence="11" key="1">
    <citation type="submission" date="2019-05" db="EMBL/GenBank/DDBJ databases">
        <title>Annotation for the trematode Paragonimus heterotremus.</title>
        <authorList>
            <person name="Choi Y.-J."/>
        </authorList>
    </citation>
    <scope>NUCLEOTIDE SEQUENCE</scope>
    <source>
        <strain evidence="11">LC</strain>
    </source>
</reference>
<comment type="subcellular location">
    <subcellularLocation>
        <location evidence="1">Membrane</location>
        <topology evidence="1">Single-pass type I membrane protein</topology>
    </subcellularLocation>
</comment>
<dbReference type="CDD" id="cd00110">
    <property type="entry name" value="LamG"/>
    <property type="match status" value="5"/>
</dbReference>
<evidence type="ECO:0000313" key="11">
    <source>
        <dbReference type="EMBL" id="KAF5405890.1"/>
    </source>
</evidence>
<keyword evidence="5" id="KW-1015">Disulfide bond</keyword>
<gene>
    <name evidence="11" type="ORF">PHET_00641</name>
</gene>
<dbReference type="PROSITE" id="PS50025">
    <property type="entry name" value="LAM_G_DOMAIN"/>
    <property type="match status" value="5"/>
</dbReference>
<protein>
    <submittedName>
        <fullName evidence="11">Laminin G domain protein</fullName>
    </submittedName>
</protein>
<dbReference type="SMART" id="SM00294">
    <property type="entry name" value="4.1m"/>
    <property type="match status" value="1"/>
</dbReference>
<keyword evidence="4 8" id="KW-0472">Membrane</keyword>
<evidence type="ECO:0000256" key="3">
    <source>
        <dbReference type="ARBA" id="ARBA00022989"/>
    </source>
</evidence>
<evidence type="ECO:0000256" key="5">
    <source>
        <dbReference type="ARBA" id="ARBA00023157"/>
    </source>
</evidence>
<feature type="domain" description="Laminin G" evidence="9">
    <location>
        <begin position="282"/>
        <end position="508"/>
    </location>
</feature>
<accession>A0A8J4T6Q8</accession>
<dbReference type="InterPro" id="IPR027789">
    <property type="entry name" value="Syndecan/Neurexin_dom"/>
</dbReference>
<dbReference type="GO" id="GO:0016020">
    <property type="term" value="C:membrane"/>
    <property type="evidence" value="ECO:0007669"/>
    <property type="project" value="UniProtKB-SubCell"/>
</dbReference>
<dbReference type="Pfam" id="PF02210">
    <property type="entry name" value="Laminin_G_2"/>
    <property type="match status" value="5"/>
</dbReference>
<evidence type="ECO:0000259" key="9">
    <source>
        <dbReference type="PROSITE" id="PS50025"/>
    </source>
</evidence>
<evidence type="ECO:0000256" key="4">
    <source>
        <dbReference type="ARBA" id="ARBA00023136"/>
    </source>
</evidence>
<keyword evidence="2 8" id="KW-0812">Transmembrane</keyword>
<dbReference type="PANTHER" id="PTHR15036:SF49">
    <property type="entry name" value="AXOTACTIN"/>
    <property type="match status" value="1"/>
</dbReference>
<feature type="region of interest" description="Disordered" evidence="7">
    <location>
        <begin position="1306"/>
        <end position="1349"/>
    </location>
</feature>
<dbReference type="SMART" id="SM00282">
    <property type="entry name" value="LamG"/>
    <property type="match status" value="5"/>
</dbReference>
<dbReference type="OrthoDB" id="6275838at2759"/>
<feature type="domain" description="Laminin G" evidence="9">
    <location>
        <begin position="556"/>
        <end position="755"/>
    </location>
</feature>
<evidence type="ECO:0000256" key="6">
    <source>
        <dbReference type="PROSITE-ProRule" id="PRU00076"/>
    </source>
</evidence>
<feature type="transmembrane region" description="Helical" evidence="8">
    <location>
        <begin position="1410"/>
        <end position="1436"/>
    </location>
</feature>
<evidence type="ECO:0000313" key="12">
    <source>
        <dbReference type="Proteomes" id="UP000748531"/>
    </source>
</evidence>
<dbReference type="PANTHER" id="PTHR15036">
    <property type="entry name" value="PIKACHURIN-LIKE PROTEIN"/>
    <property type="match status" value="1"/>
</dbReference>
<feature type="domain" description="Laminin G" evidence="9">
    <location>
        <begin position="749"/>
        <end position="972"/>
    </location>
</feature>
<dbReference type="InterPro" id="IPR050372">
    <property type="entry name" value="Neurexin-related_CASP"/>
</dbReference>
<dbReference type="InterPro" id="IPR003585">
    <property type="entry name" value="Neurexin-like"/>
</dbReference>
<evidence type="ECO:0000259" key="10">
    <source>
        <dbReference type="PROSITE" id="PS50026"/>
    </source>
</evidence>